<dbReference type="InterPro" id="IPR013783">
    <property type="entry name" value="Ig-like_fold"/>
</dbReference>
<reference evidence="19" key="1">
    <citation type="submission" date="2022-08" db="UniProtKB">
        <authorList>
            <consortium name="EnsemblMetazoa"/>
        </authorList>
    </citation>
    <scope>IDENTIFICATION</scope>
    <source>
        <strain evidence="19">05x7-T-G4-1.051#20</strain>
    </source>
</reference>
<protein>
    <recommendedName>
        <fullName evidence="21">Plexin-A2</fullName>
    </recommendedName>
</protein>
<proteinExistence type="inferred from homology"/>
<dbReference type="SUPFAM" id="SSF101912">
    <property type="entry name" value="Sema domain"/>
    <property type="match status" value="1"/>
</dbReference>
<dbReference type="InterPro" id="IPR013548">
    <property type="entry name" value="Plexin_cytoplasmic_RasGAP_dom"/>
</dbReference>
<feature type="domain" description="PSI" evidence="16">
    <location>
        <begin position="554"/>
        <end position="617"/>
    </location>
</feature>
<dbReference type="GO" id="GO:0017154">
    <property type="term" value="F:semaphorin receptor activity"/>
    <property type="evidence" value="ECO:0007669"/>
    <property type="project" value="InterPro"/>
</dbReference>
<dbReference type="GO" id="GO:0002116">
    <property type="term" value="C:semaphorin receptor complex"/>
    <property type="evidence" value="ECO:0007669"/>
    <property type="project" value="TreeGrafter"/>
</dbReference>
<dbReference type="GO" id="GO:0048731">
    <property type="term" value="P:system development"/>
    <property type="evidence" value="ECO:0007669"/>
    <property type="project" value="UniProtKB-ARBA"/>
</dbReference>
<dbReference type="InterPro" id="IPR046800">
    <property type="entry name" value="Plexin_RBD"/>
</dbReference>
<feature type="domain" description="PSI" evidence="16">
    <location>
        <begin position="402"/>
        <end position="453"/>
    </location>
</feature>
<feature type="signal peptide" evidence="15">
    <location>
        <begin position="1"/>
        <end position="24"/>
    </location>
</feature>
<sequence length="1878" mass="212538">MDGVMCMTVLMLIIVYNNGPYTSATSITKELPNPHPKYGFTAMSKYDHDTIILGGTNYLYRIYMNDLEKEVETSIGPRLDNPMCYNLDNDQCIKNPYDSYIKALLINNNKRQQQDEIIICTSLFQGSCGKRNITTLELLPGYSDLSGHREPVVANNKLASTVAFLAPGPSLNGTTPSTAMYVGASWTNTGLRAIRGLVPAFSSRNTENFSFTYVDVPTKSNTMVDDITRDSFPIQYIYGFASGNFSYMGTIQKPSVVAENFVSKLIRVCLFDKHFYSYAEAELKNCQSTPFDIDDDYCGKYDFNTPINGPESVKASRAIGINTSASSLIVTTTHAGYTVAFIGTRTGHIKKVSIESSAIANEYDDVAVDPGFPILKDMFFDEDERHLYVLTPNKLVKMVVQNCSQYTTCEECKGANDTYCGWCSLANKCTLAQECLEYNSPLKWMGYNGETCTKITHVYPDKIQKDNKLAKTTTLTLNISNLPTYMGTYKCAFHGYGKTIETAANRTSPNVVKCDTPVPNELPPFPTGTDHITMRLSVVIMELDFVSANFTFFDCEVHTKHSCYRCTFSVFNCTWCIKNHLCTHYPVMDCSTKDDFIAGQNSAGMTVPHDSGPNSCPSIDPSKRQNLLVPSGTEKIISLSLKKLKPYQKPIRCAFAFNSQTEPQGEIANMVDMGVVVIIKCKQTRFFYPGDSESYNVPLKILWGDQYPKPLDNPHNVQVIMYKCENMASSCGECLTQNEAYSCGWCKKSNQCSLQSSCTSTNSWLPNTENCPNPRITRIYPLFGPKEGGTLLTIEGIDLGKSYEDIVKNVDIAGVQCSPIRMEYVESKKIVCTTGTYYGQEEKKTDQVRVTVAEKLTATSKEEFTYVDPEITDITPTQGPKSGGTRVTIFGKYLNAGTVRRACFGNETFECKLIEESTFSSRVTCVTAPSNSVFTTASLYMDFDKQRVNSYFTYRYVQDPNVTEVNRRISFVSGGLKVLVQGNGFIPIQNSSPKMVFYRSNPNQAVTAYYGECLVLNDVTMECSTPQVEPSMVTKQPNTPDKAGVAFGFVIDNVQNIRNFSATHDVFFQICADPEISVFPNDKIKSFQRKSNEYLTISGINLDQLRLEKDDVVIKIGKSECNITSTGRQLTCRPPREPPSPMKSGRYPEVEVTIGKNLTFFVGFLKYEETELALPLEYIIMISVGGGVLILSVIVVIIMYRMKSKKNNSMMRKMQIQMDNLESKVAKECKEAFVVLQTDIDQLMNDYMSGNNAIPFWDYRTYCMRVLFPQDGDTNHPVIKDLEVDYARRDNVEKGLKLFSQLMSNKTFLLIFVRTLEGHKQFKMRDRVNVASLVSVALQTKMEYATDILKTLLAELIEKSVDGKNHPKLLLRRTESVAEKMLTNWFTFLLYKFLKDCAGEPLFLLYQAMKKQVSKGPVDLVTSEARFSLSEDKLIRQQLDYQQMEIFVTDLHEFSSPIPVRVLDCDTISQVKEKILDVLYKHVPHSSRPVKDDVDLVLYDKSAHTAEWANGNKGSRLILQDDDSTTRVEGEYKRLNTLSHYKVPNEALMSLVEKQPPSYNNLSLTNSEKSNRFYVPEKFQPHHTRTSSFQRTLSPQGVHIEENVPFYTRSPTLNRSITPQDVHIELDNYGVKYYHLVKPHDSDPTGDGNRGSKMVSEIYLTRLLATKGTLQQYVDDLFERIFSTAHRGTVLPLAIKYMFDFLDDQALLHNIMDTEVVHTWKSNSLPLRFWVNVIKNPNFVFDIYKSNIVDSCLSVVAQTFMDSCSMSEHRLGINSPSSKLLYAKDIPKYKKWVERYYQDIKMMPAISDQDMTALLTDESRQHADDFNTTAALYELYKYIQQYYEDILAALEEDEFAKKNRLTYKLEQVRAAMESEVYC</sequence>
<keyword evidence="5 14" id="KW-0812">Transmembrane</keyword>
<feature type="transmembrane region" description="Helical" evidence="14">
    <location>
        <begin position="1178"/>
        <end position="1202"/>
    </location>
</feature>
<feature type="domain" description="Sema" evidence="18">
    <location>
        <begin position="40"/>
        <end position="384"/>
    </location>
</feature>
<dbReference type="Pfam" id="PF18020">
    <property type="entry name" value="TIG_2"/>
    <property type="match status" value="1"/>
</dbReference>
<feature type="domain" description="PSI" evidence="16">
    <location>
        <begin position="723"/>
        <end position="772"/>
    </location>
</feature>
<dbReference type="GO" id="GO:0120025">
    <property type="term" value="C:plasma membrane bounded cell projection"/>
    <property type="evidence" value="ECO:0007669"/>
    <property type="project" value="UniProtKB-ARBA"/>
</dbReference>
<dbReference type="Pfam" id="PF01833">
    <property type="entry name" value="TIG"/>
    <property type="match status" value="2"/>
</dbReference>
<dbReference type="PANTHER" id="PTHR22625:SF70">
    <property type="entry name" value="PLEXIN A, ISOFORM A"/>
    <property type="match status" value="1"/>
</dbReference>
<keyword evidence="6 15" id="KW-0732">Signal</keyword>
<evidence type="ECO:0000256" key="1">
    <source>
        <dbReference type="ARBA" id="ARBA00004251"/>
    </source>
</evidence>
<dbReference type="InterPro" id="IPR016201">
    <property type="entry name" value="PSI"/>
</dbReference>
<evidence type="ECO:0000256" key="13">
    <source>
        <dbReference type="SAM" id="MobiDB-lite"/>
    </source>
</evidence>
<dbReference type="InterPro" id="IPR015943">
    <property type="entry name" value="WD40/YVTN_repeat-like_dom_sf"/>
</dbReference>
<evidence type="ECO:0000256" key="6">
    <source>
        <dbReference type="ARBA" id="ARBA00022729"/>
    </source>
</evidence>
<dbReference type="Gene3D" id="2.60.40.10">
    <property type="entry name" value="Immunoglobulins"/>
    <property type="match status" value="4"/>
</dbReference>
<keyword evidence="3" id="KW-0217">Developmental protein</keyword>
<comment type="similarity">
    <text evidence="2">Belongs to the plexin family.</text>
</comment>
<evidence type="ECO:0000256" key="10">
    <source>
        <dbReference type="ARBA" id="ARBA00023157"/>
    </source>
</evidence>
<dbReference type="FunFam" id="2.60.40.10:FF:000203">
    <property type="entry name" value="Plexin B2"/>
    <property type="match status" value="1"/>
</dbReference>
<dbReference type="GO" id="GO:0005886">
    <property type="term" value="C:plasma membrane"/>
    <property type="evidence" value="ECO:0007669"/>
    <property type="project" value="UniProtKB-SubCell"/>
</dbReference>
<evidence type="ECO:0000259" key="16">
    <source>
        <dbReference type="SMART" id="SM00423"/>
    </source>
</evidence>
<dbReference type="InterPro" id="IPR002909">
    <property type="entry name" value="IPT_dom"/>
</dbReference>
<evidence type="ECO:0000259" key="18">
    <source>
        <dbReference type="SMART" id="SM00630"/>
    </source>
</evidence>
<dbReference type="PANTHER" id="PTHR22625">
    <property type="entry name" value="PLEXIN"/>
    <property type="match status" value="1"/>
</dbReference>
<dbReference type="Pfam" id="PF01437">
    <property type="entry name" value="PSI"/>
    <property type="match status" value="2"/>
</dbReference>
<dbReference type="FunFam" id="1.10.506.10:FF:000005">
    <property type="entry name" value="Plexin A1"/>
    <property type="match status" value="1"/>
</dbReference>
<organism evidence="19 20">
    <name type="scientific">Magallana gigas</name>
    <name type="common">Pacific oyster</name>
    <name type="synonym">Crassostrea gigas</name>
    <dbReference type="NCBI Taxonomy" id="29159"/>
    <lineage>
        <taxon>Eukaryota</taxon>
        <taxon>Metazoa</taxon>
        <taxon>Spiralia</taxon>
        <taxon>Lophotrochozoa</taxon>
        <taxon>Mollusca</taxon>
        <taxon>Bivalvia</taxon>
        <taxon>Autobranchia</taxon>
        <taxon>Pteriomorphia</taxon>
        <taxon>Ostreida</taxon>
        <taxon>Ostreoidea</taxon>
        <taxon>Ostreidae</taxon>
        <taxon>Magallana</taxon>
    </lineage>
</organism>
<dbReference type="InterPro" id="IPR008936">
    <property type="entry name" value="Rho_GTPase_activation_prot"/>
</dbReference>
<dbReference type="SMART" id="SM00423">
    <property type="entry name" value="PSI"/>
    <property type="match status" value="3"/>
</dbReference>
<feature type="chain" id="PRO_5036473270" description="Plexin-A2" evidence="15">
    <location>
        <begin position="25"/>
        <end position="1878"/>
    </location>
</feature>
<keyword evidence="4" id="KW-1003">Cell membrane</keyword>
<dbReference type="InterPro" id="IPR041362">
    <property type="entry name" value="TIG2_plexin"/>
</dbReference>
<evidence type="ECO:0000256" key="9">
    <source>
        <dbReference type="ARBA" id="ARBA00023136"/>
    </source>
</evidence>
<evidence type="ECO:0000256" key="14">
    <source>
        <dbReference type="SAM" id="Phobius"/>
    </source>
</evidence>
<dbReference type="EnsemblMetazoa" id="G29404.1">
    <property type="protein sequence ID" value="G29404.1:cds"/>
    <property type="gene ID" value="G29404"/>
</dbReference>
<evidence type="ECO:0000259" key="17">
    <source>
        <dbReference type="SMART" id="SM00429"/>
    </source>
</evidence>
<dbReference type="CDD" id="cd00603">
    <property type="entry name" value="IPT_PCSR"/>
    <property type="match status" value="1"/>
</dbReference>
<evidence type="ECO:0000256" key="5">
    <source>
        <dbReference type="ARBA" id="ARBA00022692"/>
    </source>
</evidence>
<dbReference type="SUPFAM" id="SSF48350">
    <property type="entry name" value="GTPase activation domain, GAP"/>
    <property type="match status" value="1"/>
</dbReference>
<keyword evidence="9 14" id="KW-0472">Membrane</keyword>
<dbReference type="GO" id="GO:0030334">
    <property type="term" value="P:regulation of cell migration"/>
    <property type="evidence" value="ECO:0007669"/>
    <property type="project" value="TreeGrafter"/>
</dbReference>
<evidence type="ECO:0000256" key="12">
    <source>
        <dbReference type="ARBA" id="ARBA00023180"/>
    </source>
</evidence>
<keyword evidence="10" id="KW-1015">Disulfide bond</keyword>
<feature type="domain" description="IPT/TIG" evidence="17">
    <location>
        <begin position="868"/>
        <end position="957"/>
    </location>
</feature>
<dbReference type="FunFam" id="2.60.40.10:FF:000728">
    <property type="entry name" value="Plexin D1"/>
    <property type="match status" value="1"/>
</dbReference>
<dbReference type="InterPro" id="IPR002165">
    <property type="entry name" value="Plexin_repeat"/>
</dbReference>
<dbReference type="SMART" id="SM00630">
    <property type="entry name" value="Sema"/>
    <property type="match status" value="1"/>
</dbReference>
<dbReference type="Pfam" id="PF20170">
    <property type="entry name" value="Plexin_RBD"/>
    <property type="match status" value="1"/>
</dbReference>
<keyword evidence="12" id="KW-0325">Glycoprotein</keyword>
<dbReference type="GO" id="GO:0009653">
    <property type="term" value="P:anatomical structure morphogenesis"/>
    <property type="evidence" value="ECO:0007669"/>
    <property type="project" value="UniProtKB-ARBA"/>
</dbReference>
<comment type="subcellular location">
    <subcellularLocation>
        <location evidence="1">Cell membrane</location>
        <topology evidence="1">Single-pass type I membrane protein</topology>
    </subcellularLocation>
</comment>
<keyword evidence="7" id="KW-0677">Repeat</keyword>
<dbReference type="InterPro" id="IPR036352">
    <property type="entry name" value="Semap_dom_sf"/>
</dbReference>
<dbReference type="Gene3D" id="3.10.20.90">
    <property type="entry name" value="Phosphatidylinositol 3-kinase Catalytic Subunit, Chain A, domain 1"/>
    <property type="match status" value="1"/>
</dbReference>
<accession>A0A8W8LSA4</accession>
<evidence type="ECO:0000313" key="20">
    <source>
        <dbReference type="Proteomes" id="UP000005408"/>
    </source>
</evidence>
<dbReference type="Proteomes" id="UP000005408">
    <property type="component" value="Unassembled WGS sequence"/>
</dbReference>
<keyword evidence="8 14" id="KW-1133">Transmembrane helix</keyword>
<feature type="domain" description="IPT/TIG" evidence="17">
    <location>
        <begin position="773"/>
        <end position="867"/>
    </location>
</feature>
<dbReference type="SUPFAM" id="SSF103575">
    <property type="entry name" value="Plexin repeat"/>
    <property type="match status" value="2"/>
</dbReference>
<dbReference type="InterPro" id="IPR001627">
    <property type="entry name" value="Semap_dom"/>
</dbReference>
<evidence type="ECO:0000313" key="19">
    <source>
        <dbReference type="EnsemblMetazoa" id="G29404.1:cds"/>
    </source>
</evidence>
<dbReference type="SMART" id="SM00429">
    <property type="entry name" value="IPT"/>
    <property type="match status" value="2"/>
</dbReference>
<dbReference type="SUPFAM" id="SSF81296">
    <property type="entry name" value="E set domains"/>
    <property type="match status" value="2"/>
</dbReference>
<feature type="region of interest" description="Disordered" evidence="13">
    <location>
        <begin position="1127"/>
        <end position="1146"/>
    </location>
</feature>
<evidence type="ECO:0000256" key="7">
    <source>
        <dbReference type="ARBA" id="ARBA00022737"/>
    </source>
</evidence>
<dbReference type="Pfam" id="PF17960">
    <property type="entry name" value="TIG_plexin"/>
    <property type="match status" value="1"/>
</dbReference>
<evidence type="ECO:0008006" key="21">
    <source>
        <dbReference type="Google" id="ProtNLM"/>
    </source>
</evidence>
<evidence type="ECO:0000256" key="2">
    <source>
        <dbReference type="ARBA" id="ARBA00010297"/>
    </source>
</evidence>
<dbReference type="InterPro" id="IPR014756">
    <property type="entry name" value="Ig_E-set"/>
</dbReference>
<evidence type="ECO:0000256" key="15">
    <source>
        <dbReference type="SAM" id="SignalP"/>
    </source>
</evidence>
<keyword evidence="20" id="KW-1185">Reference proteome</keyword>
<keyword evidence="11" id="KW-0675">Receptor</keyword>
<evidence type="ECO:0000256" key="4">
    <source>
        <dbReference type="ARBA" id="ARBA00022475"/>
    </source>
</evidence>
<dbReference type="InterPro" id="IPR031148">
    <property type="entry name" value="Plexin"/>
</dbReference>
<evidence type="ECO:0000256" key="11">
    <source>
        <dbReference type="ARBA" id="ARBA00023170"/>
    </source>
</evidence>
<dbReference type="Pfam" id="PF08337">
    <property type="entry name" value="Plexin_cytopl"/>
    <property type="match status" value="1"/>
</dbReference>
<evidence type="ECO:0000256" key="3">
    <source>
        <dbReference type="ARBA" id="ARBA00022473"/>
    </source>
</evidence>
<dbReference type="Gene3D" id="1.10.506.10">
    <property type="entry name" value="GTPase Activation - p120gap, domain 1"/>
    <property type="match status" value="2"/>
</dbReference>
<dbReference type="InterPro" id="IPR041019">
    <property type="entry name" value="TIG1_plexin"/>
</dbReference>
<dbReference type="Gene3D" id="2.130.10.10">
    <property type="entry name" value="YVTN repeat-like/Quinoprotein amine dehydrogenase"/>
    <property type="match status" value="2"/>
</dbReference>
<evidence type="ECO:0000256" key="8">
    <source>
        <dbReference type="ARBA" id="ARBA00022989"/>
    </source>
</evidence>
<name>A0A8W8LSA4_MAGGI</name>